<comment type="similarity">
    <text evidence="2 4">Belongs to the thiolase-like superfamily. Beta-ketoacyl-ACP synthases family.</text>
</comment>
<name>A0A1V3L2A0_9PAST</name>
<dbReference type="CDD" id="cd00834">
    <property type="entry name" value="KAS_I_II"/>
    <property type="match status" value="1"/>
</dbReference>
<dbReference type="RefSeq" id="WP_077476797.1">
    <property type="nucleotide sequence ID" value="NZ_MLAH01000058.1"/>
</dbReference>
<evidence type="ECO:0000259" key="5">
    <source>
        <dbReference type="PROSITE" id="PS52004"/>
    </source>
</evidence>
<comment type="caution">
    <text evidence="6">The sequence shown here is derived from an EMBL/GenBank/DDBJ whole genome shotgun (WGS) entry which is preliminary data.</text>
</comment>
<dbReference type="UniPathway" id="UPA00094"/>
<dbReference type="InterPro" id="IPR020841">
    <property type="entry name" value="PKS_Beta-ketoAc_synthase_dom"/>
</dbReference>
<dbReference type="NCBIfam" id="NF006618">
    <property type="entry name" value="PRK09185.1"/>
    <property type="match status" value="1"/>
</dbReference>
<dbReference type="AlphaFoldDB" id="A0A1V3L2A0"/>
<dbReference type="InterPro" id="IPR014031">
    <property type="entry name" value="Ketoacyl_synth_C"/>
</dbReference>
<gene>
    <name evidence="6" type="ORF">BKG93_09320</name>
</gene>
<organism evidence="6 7">
    <name type="scientific">Rodentibacter ratti</name>
    <dbReference type="NCBI Taxonomy" id="1906745"/>
    <lineage>
        <taxon>Bacteria</taxon>
        <taxon>Pseudomonadati</taxon>
        <taxon>Pseudomonadota</taxon>
        <taxon>Gammaproteobacteria</taxon>
        <taxon>Pasteurellales</taxon>
        <taxon>Pasteurellaceae</taxon>
        <taxon>Rodentibacter</taxon>
    </lineage>
</organism>
<keyword evidence="3 4" id="KW-0808">Transferase</keyword>
<dbReference type="GO" id="GO:0004315">
    <property type="term" value="F:3-oxoacyl-[acyl-carrier-protein] synthase activity"/>
    <property type="evidence" value="ECO:0007669"/>
    <property type="project" value="InterPro"/>
</dbReference>
<dbReference type="InterPro" id="IPR016039">
    <property type="entry name" value="Thiolase-like"/>
</dbReference>
<dbReference type="Pfam" id="PF02801">
    <property type="entry name" value="Ketoacyl-synt_C"/>
    <property type="match status" value="1"/>
</dbReference>
<dbReference type="InterPro" id="IPR018201">
    <property type="entry name" value="Ketoacyl_synth_AS"/>
</dbReference>
<dbReference type="Gene3D" id="3.40.47.10">
    <property type="match status" value="1"/>
</dbReference>
<evidence type="ECO:0000313" key="7">
    <source>
        <dbReference type="Proteomes" id="UP000189549"/>
    </source>
</evidence>
<dbReference type="InterPro" id="IPR014030">
    <property type="entry name" value="Ketoacyl_synth_N"/>
</dbReference>
<dbReference type="Pfam" id="PF00109">
    <property type="entry name" value="ketoacyl-synt"/>
    <property type="match status" value="1"/>
</dbReference>
<protein>
    <submittedName>
        <fullName evidence="6">Beta-ketoacyl-[acyl-carrier-protein] synthase II</fullName>
    </submittedName>
</protein>
<dbReference type="Proteomes" id="UP000189549">
    <property type="component" value="Unassembled WGS sequence"/>
</dbReference>
<proteinExistence type="inferred from homology"/>
<evidence type="ECO:0000256" key="3">
    <source>
        <dbReference type="ARBA" id="ARBA00022679"/>
    </source>
</evidence>
<dbReference type="EMBL" id="MLAH01000058">
    <property type="protein sequence ID" value="OOF83710.1"/>
    <property type="molecule type" value="Genomic_DNA"/>
</dbReference>
<reference evidence="6 7" key="1">
    <citation type="submission" date="2016-10" db="EMBL/GenBank/DDBJ databases">
        <title>Rodentibacter gen. nov. and new species.</title>
        <authorList>
            <person name="Christensen H."/>
        </authorList>
    </citation>
    <scope>NUCLEOTIDE SEQUENCE [LARGE SCALE GENOMIC DNA]</scope>
    <source>
        <strain evidence="6 7">Ppn157</strain>
    </source>
</reference>
<comment type="pathway">
    <text evidence="1">Lipid metabolism; fatty acid biosynthesis.</text>
</comment>
<dbReference type="PANTHER" id="PTHR11712">
    <property type="entry name" value="POLYKETIDE SYNTHASE-RELATED"/>
    <property type="match status" value="1"/>
</dbReference>
<dbReference type="GO" id="GO:0005829">
    <property type="term" value="C:cytosol"/>
    <property type="evidence" value="ECO:0007669"/>
    <property type="project" value="TreeGrafter"/>
</dbReference>
<evidence type="ECO:0000256" key="2">
    <source>
        <dbReference type="ARBA" id="ARBA00008467"/>
    </source>
</evidence>
<dbReference type="PROSITE" id="PS00606">
    <property type="entry name" value="KS3_1"/>
    <property type="match status" value="1"/>
</dbReference>
<dbReference type="PANTHER" id="PTHR11712:SF320">
    <property type="entry name" value="BETA-KETOACYL SYNTHASE"/>
    <property type="match status" value="1"/>
</dbReference>
<accession>A0A1V3L2A0</accession>
<dbReference type="SMART" id="SM00825">
    <property type="entry name" value="PKS_KS"/>
    <property type="match status" value="1"/>
</dbReference>
<dbReference type="PROSITE" id="PS52004">
    <property type="entry name" value="KS3_2"/>
    <property type="match status" value="1"/>
</dbReference>
<dbReference type="GO" id="GO:0006633">
    <property type="term" value="P:fatty acid biosynthetic process"/>
    <property type="evidence" value="ECO:0007669"/>
    <property type="project" value="UniProtKB-UniPathway"/>
</dbReference>
<dbReference type="SUPFAM" id="SSF53901">
    <property type="entry name" value="Thiolase-like"/>
    <property type="match status" value="2"/>
</dbReference>
<evidence type="ECO:0000313" key="6">
    <source>
        <dbReference type="EMBL" id="OOF83710.1"/>
    </source>
</evidence>
<evidence type="ECO:0000256" key="1">
    <source>
        <dbReference type="ARBA" id="ARBA00005194"/>
    </source>
</evidence>
<sequence>MTALYLSCPAILSSLGEGITHHIQALLEKVDSPLKLSDHLFRVENLEGSAYMLGAIDSDLRPFPANLADEHCSRNNQVLWHCLQQLESQIEMAIIKFGKHRIAVVIGSSTTGGDENIPVFKYEAHHRNDWSGATFKQQQQFFSAPADFIAHQYGLKGLVYGISTACTSGAKALITAARLLKANLCDAVICGGVDTLSLLTVNGFNSLSVLSNTRTNPFSVNRQGINIGEGAAIFIMSREKLDDTSIQLLGYGASSDAYHMSSPHPEGEGAISAFNSALTSAQVEPHQIGWLNLHGTGTIHNDQMESIAVSKVFGNQTPCTSTKPYTGHTLGAAGAVEAAILWGMIDRTLNPDGQLPAQLWDGQRDPHLPNIALTDSHSHWNNKKRIGASSSFAFGGNNTVLVLGETDD</sequence>
<evidence type="ECO:0000256" key="4">
    <source>
        <dbReference type="RuleBase" id="RU003694"/>
    </source>
</evidence>
<dbReference type="InterPro" id="IPR000794">
    <property type="entry name" value="Beta-ketoacyl_synthase"/>
</dbReference>
<feature type="domain" description="Ketosynthase family 3 (KS3)" evidence="5">
    <location>
        <begin position="1"/>
        <end position="405"/>
    </location>
</feature>